<evidence type="ECO:0000313" key="2">
    <source>
        <dbReference type="Proteomes" id="UP000538566"/>
    </source>
</evidence>
<keyword evidence="2" id="KW-1185">Reference proteome</keyword>
<dbReference type="SUPFAM" id="SSF55961">
    <property type="entry name" value="Bet v1-like"/>
    <property type="match status" value="1"/>
</dbReference>
<dbReference type="Pfam" id="PF10604">
    <property type="entry name" value="Polyketide_cyc2"/>
    <property type="match status" value="1"/>
</dbReference>
<sequence>MLLDWMKSHPTLADDPVSGFDPDAVTVSETVEIAAPASVVWAVLTDMPRYNEWNPFCVRASSTLEMGAAVDMTLMNYAVPGTLVPNCEYICAFEPERMISWEMIHSDFWPYPARRDQVIEPTGEASCRYFSTDAFLGANGIHVFRFAGPWVKRAFDDSARALKDRAEMLYAQEQKA</sequence>
<dbReference type="AlphaFoldDB" id="A0A7W7EUE3"/>
<dbReference type="InterPro" id="IPR023393">
    <property type="entry name" value="START-like_dom_sf"/>
</dbReference>
<dbReference type="InterPro" id="IPR019587">
    <property type="entry name" value="Polyketide_cyclase/dehydratase"/>
</dbReference>
<organism evidence="1 2">
    <name type="scientific">Novosphingobium taihuense</name>
    <dbReference type="NCBI Taxonomy" id="260085"/>
    <lineage>
        <taxon>Bacteria</taxon>
        <taxon>Pseudomonadati</taxon>
        <taxon>Pseudomonadota</taxon>
        <taxon>Alphaproteobacteria</taxon>
        <taxon>Sphingomonadales</taxon>
        <taxon>Sphingomonadaceae</taxon>
        <taxon>Novosphingobium</taxon>
    </lineage>
</organism>
<protein>
    <recommendedName>
        <fullName evidence="3">Polyketide cyclase/dehydrase/lipid transport protein</fullName>
    </recommendedName>
</protein>
<dbReference type="CDD" id="cd07822">
    <property type="entry name" value="SRPBCC_4"/>
    <property type="match status" value="1"/>
</dbReference>
<accession>A0A7W7EUE3</accession>
<evidence type="ECO:0000313" key="1">
    <source>
        <dbReference type="EMBL" id="MBB4613954.1"/>
    </source>
</evidence>
<dbReference type="EMBL" id="JACHOA010000004">
    <property type="protein sequence ID" value="MBB4613954.1"/>
    <property type="molecule type" value="Genomic_DNA"/>
</dbReference>
<comment type="caution">
    <text evidence="1">The sequence shown here is derived from an EMBL/GenBank/DDBJ whole genome shotgun (WGS) entry which is preliminary data.</text>
</comment>
<reference evidence="1 2" key="1">
    <citation type="submission" date="2020-08" db="EMBL/GenBank/DDBJ databases">
        <title>Genomic Encyclopedia of Type Strains, Phase IV (KMG-IV): sequencing the most valuable type-strain genomes for metagenomic binning, comparative biology and taxonomic classification.</title>
        <authorList>
            <person name="Goeker M."/>
        </authorList>
    </citation>
    <scope>NUCLEOTIDE SEQUENCE [LARGE SCALE GENOMIC DNA]</scope>
    <source>
        <strain evidence="1 2">DSM 17507</strain>
    </source>
</reference>
<proteinExistence type="predicted"/>
<dbReference type="OrthoDB" id="7566055at2"/>
<dbReference type="RefSeq" id="WP_144903407.1">
    <property type="nucleotide sequence ID" value="NZ_JACHOA010000004.1"/>
</dbReference>
<gene>
    <name evidence="1" type="ORF">GGR37_002240</name>
</gene>
<name>A0A7W7EUE3_9SPHN</name>
<dbReference type="Proteomes" id="UP000538566">
    <property type="component" value="Unassembled WGS sequence"/>
</dbReference>
<dbReference type="Gene3D" id="3.30.530.20">
    <property type="match status" value="1"/>
</dbReference>
<evidence type="ECO:0008006" key="3">
    <source>
        <dbReference type="Google" id="ProtNLM"/>
    </source>
</evidence>